<keyword evidence="4" id="KW-0542">Nucleomorph</keyword>
<dbReference type="GeneID" id="5788538"/>
<name>Q3LWA0_BIGNA</name>
<feature type="domain" description="DNA-directed RNA polymerase RpoA/D/Rpb3-type" evidence="3">
    <location>
        <begin position="16"/>
        <end position="289"/>
    </location>
</feature>
<proteinExistence type="predicted"/>
<evidence type="ECO:0000256" key="2">
    <source>
        <dbReference type="ARBA" id="ARBA00023163"/>
    </source>
</evidence>
<dbReference type="SUPFAM" id="SSF56553">
    <property type="entry name" value="Insert subdomain of RNA polymerase alpha subunit"/>
    <property type="match status" value="1"/>
</dbReference>
<evidence type="ECO:0000259" key="3">
    <source>
        <dbReference type="SMART" id="SM00662"/>
    </source>
</evidence>
<dbReference type="GO" id="GO:0003899">
    <property type="term" value="F:DNA-directed RNA polymerase activity"/>
    <property type="evidence" value="ECO:0007669"/>
    <property type="project" value="InterPro"/>
</dbReference>
<dbReference type="PANTHER" id="PTHR11800:SF2">
    <property type="entry name" value="DNA-DIRECTED RNA POLYMERASE II SUBUNIT RPB3"/>
    <property type="match status" value="1"/>
</dbReference>
<dbReference type="AlphaFoldDB" id="Q3LWA0"/>
<dbReference type="GO" id="GO:0046983">
    <property type="term" value="F:protein dimerization activity"/>
    <property type="evidence" value="ECO:0007669"/>
    <property type="project" value="InterPro"/>
</dbReference>
<dbReference type="GO" id="GO:0006366">
    <property type="term" value="P:transcription by RNA polymerase II"/>
    <property type="evidence" value="ECO:0007669"/>
    <property type="project" value="TreeGrafter"/>
</dbReference>
<keyword evidence="1 4" id="KW-0240">DNA-directed RNA polymerase</keyword>
<reference evidence="4 5" key="1">
    <citation type="journal article" date="2006" name="Proc. Natl. Acad. Sci. U.S.A.">
        <title>Complete nucleotide sequence of the chlorarachniophyte nucleomorph: nature's smallest nucleus.</title>
        <authorList>
            <person name="Gilson P.R."/>
            <person name="Su V."/>
            <person name="Slamovits C.H."/>
            <person name="Reith M.E."/>
            <person name="Keeling P.J."/>
            <person name="McFadden G.I."/>
        </authorList>
    </citation>
    <scope>NUCLEOTIDE SEQUENCE [LARGE SCALE GENOMIC DNA]</scope>
    <source>
        <strain evidence="5">CCMP621</strain>
    </source>
</reference>
<dbReference type="Proteomes" id="UP000243425">
    <property type="component" value="Nucleomorph 2"/>
</dbReference>
<keyword evidence="2" id="KW-0804">Transcription</keyword>
<dbReference type="GO" id="GO:0005665">
    <property type="term" value="C:RNA polymerase II, core complex"/>
    <property type="evidence" value="ECO:0007669"/>
    <property type="project" value="TreeGrafter"/>
</dbReference>
<geneLocation type="nucleomorph" evidence="4"/>
<dbReference type="SMART" id="SM00662">
    <property type="entry name" value="RPOLD"/>
    <property type="match status" value="1"/>
</dbReference>
<protein>
    <submittedName>
        <fullName evidence="4">DNA-directed RNA polymerase II third largest subunit</fullName>
    </submittedName>
</protein>
<evidence type="ECO:0000256" key="1">
    <source>
        <dbReference type="ARBA" id="ARBA00022478"/>
    </source>
</evidence>
<gene>
    <name evidence="4" type="primary">rpb3</name>
</gene>
<dbReference type="InterPro" id="IPR036603">
    <property type="entry name" value="RBP11-like"/>
</dbReference>
<organism evidence="4 5">
    <name type="scientific">Bigelowiella natans</name>
    <name type="common">Pedinomonas minutissima</name>
    <name type="synonym">Chlorarachnion sp. (strain CCMP621)</name>
    <dbReference type="NCBI Taxonomy" id="227086"/>
    <lineage>
        <taxon>Eukaryota</taxon>
        <taxon>Sar</taxon>
        <taxon>Rhizaria</taxon>
        <taxon>Cercozoa</taxon>
        <taxon>Chlorarachniophyceae</taxon>
        <taxon>Bigelowiella</taxon>
    </lineage>
</organism>
<dbReference type="InterPro" id="IPR050518">
    <property type="entry name" value="Rpo3/RPB3_RNA_Pol_subunit"/>
</dbReference>
<dbReference type="SUPFAM" id="SSF55257">
    <property type="entry name" value="RBP11-like subunits of RNA polymerase"/>
    <property type="match status" value="1"/>
</dbReference>
<dbReference type="Gene3D" id="3.30.1360.10">
    <property type="entry name" value="RNA polymerase, RBP11-like subunit"/>
    <property type="match status" value="1"/>
</dbReference>
<dbReference type="Gene3D" id="2.170.120.12">
    <property type="entry name" value="DNA-directed RNA polymerase, insert domain"/>
    <property type="match status" value="1"/>
</dbReference>
<accession>Q3LWA0</accession>
<dbReference type="InterPro" id="IPR036643">
    <property type="entry name" value="RNApol_insert_sf"/>
</dbReference>
<dbReference type="EMBL" id="DQ158857">
    <property type="protein sequence ID" value="ABA27266.1"/>
    <property type="molecule type" value="Genomic_DNA"/>
</dbReference>
<dbReference type="Gene3D" id="3.30.70.20">
    <property type="match status" value="1"/>
</dbReference>
<evidence type="ECO:0000313" key="5">
    <source>
        <dbReference type="Proteomes" id="UP000243425"/>
    </source>
</evidence>
<sequence>MSDLLNLKIVKNNPKSLCVLFYHCDTSFTHAIKNIVENSIITLAADTIMIFENTSNFNDEFIAHRIGLIPLISNTLYEACNWEKNPKIVFDINKFCKNNSSCFVSTKDYRCNTFRNRVTPIGYSYYDKINQENKFNLVNYSHILILKLKQSQVLSMKITLKKGKGSDHTKWCSNYGNILFPIPTIRWNLIMLLMMDKMNTSYLCDTLLDIVNITNIHHNQILNSHMIENLQNSSIHSLFEFLKSTKIVKFGGLQKTFFKFESNGSLLPKYILIFSMEALVKRLDCFVKTLS</sequence>
<dbReference type="InterPro" id="IPR011263">
    <property type="entry name" value="DNA-dir_RNA_pol_RpoA/D/Rpb3"/>
</dbReference>
<evidence type="ECO:0000313" key="4">
    <source>
        <dbReference type="EMBL" id="ABA27266.1"/>
    </source>
</evidence>
<dbReference type="PANTHER" id="PTHR11800">
    <property type="entry name" value="DNA-DIRECTED RNA POLYMERASE"/>
    <property type="match status" value="1"/>
</dbReference>
<dbReference type="RefSeq" id="XP_001712878.1">
    <property type="nucleotide sequence ID" value="XM_001712826.1"/>
</dbReference>